<keyword evidence="4" id="KW-0547">Nucleotide-binding</keyword>
<evidence type="ECO:0000256" key="11">
    <source>
        <dbReference type="SAM" id="MobiDB-lite"/>
    </source>
</evidence>
<evidence type="ECO:0000313" key="15">
    <source>
        <dbReference type="Proteomes" id="UP000031737"/>
    </source>
</evidence>
<comment type="catalytic activity">
    <reaction evidence="10">
        <text>L-seryl-[protein] + ATP = O-phospho-L-seryl-[protein] + ADP + H(+)</text>
        <dbReference type="Rhea" id="RHEA:17989"/>
        <dbReference type="Rhea" id="RHEA-COMP:9863"/>
        <dbReference type="Rhea" id="RHEA-COMP:11604"/>
        <dbReference type="ChEBI" id="CHEBI:15378"/>
        <dbReference type="ChEBI" id="CHEBI:29999"/>
        <dbReference type="ChEBI" id="CHEBI:30616"/>
        <dbReference type="ChEBI" id="CHEBI:83421"/>
        <dbReference type="ChEBI" id="CHEBI:456216"/>
        <dbReference type="EC" id="2.7.11.1"/>
    </reaction>
    <physiologicalReaction direction="left-to-right" evidence="10">
        <dbReference type="Rhea" id="RHEA:17990"/>
    </physiologicalReaction>
</comment>
<keyword evidence="15" id="KW-1185">Reference proteome</keyword>
<sequence>MLNAYLRIRLLILCILALGLSLDVGDTRLLSVSAAQVVPQDVNLLHRVETETVDRVAPAAGPDFQELVPSYRLRHPSMLLLLQKDGKISSYGFDDGKPLWTVDTGGDILRVKIQQHAREPVISQDPFALPFTLEGGVLFTRRCFPPCQCWSHTSDRCCACSGTDVETRSNEEEVRDSTNGRSGTSFSQMHPRCFMNLSTLIEKRHVLVGDTDIFVTTSAQIIDVDGHNGKPAPEPFFLFSYLHIVRYDFTLNVRRPGYYSWKMIIAQYKVSEKSPLRVSEEDRADDDPTFVSHALQGLLQRGDCDGKGHVPFTNDGGKAGKGSMEPATVDEGFHKDIFSKQLMIREIDRDKYILWSKLKDAAVWPSVVNSLSTVTSAFVWLSDGGGVQSLPIYPFEATASIKNVVELLALGSTDLSYLPVFVKKEPQRNNISFNLNRSPSTWEFDIVADELELRELQNSYQQCSWIRGCDGSAGNLPNSLPNDSNSKTSSQLALVPWFPLSRTGTGSTLLVMFNSICGFISFSATFFSVVIRWYMRHTGVGHEVFVDHNIGNSPVSGLSKPNLLHRSFTLERSVACVDDARGKLGLSCTPELWKSSTPTTPLQDNEMHPSCKTSMIGTNSMPHMDSWWKHSADDDASLSDKPISESLIAQKAQILPQLFKLQFQIAKKIGSGAEGSVFRVKHQVTGVSYAVKAILIPDDNEVYIQEAVLHSTFDSVNVVRFFNAWVEYVSQSFANKLGLLHRADTMDNLFSETFDTFDGNLLMESTSSDKCYTVLFIQTEWFGRGTLADLFLQRASFTRLSNLTHLLQIAEGLQYLHLQYVVHCDLKPKNIFMSDSGIMKIGDFGLSKKNRTRLRKMCDGTSEATSDPCTSAGEQSAHACTPLYCSPEQKRGETATEASDIYSLGLIALEFYCVFTTQHERYHTLGEARQGVFPREFVEKYPAERVFFQKMLSEDVDGRPAMKDIVSFLRLEIKEEKKDAVATASTTSLSPIAAPSFPNPMFPLKPSEDDKPVTSLASTFNRRSLSSLESLALAHVS</sequence>
<dbReference type="InterPro" id="IPR011009">
    <property type="entry name" value="Kinase-like_dom_sf"/>
</dbReference>
<dbReference type="Proteomes" id="UP000031737">
    <property type="component" value="Unassembled WGS sequence"/>
</dbReference>
<keyword evidence="12" id="KW-0732">Signal</keyword>
<evidence type="ECO:0000256" key="6">
    <source>
        <dbReference type="ARBA" id="ARBA00022840"/>
    </source>
</evidence>
<dbReference type="AlphaFoldDB" id="A0A061J368"/>
<dbReference type="InterPro" id="IPR008271">
    <property type="entry name" value="Ser/Thr_kinase_AS"/>
</dbReference>
<dbReference type="GO" id="GO:0017148">
    <property type="term" value="P:negative regulation of translation"/>
    <property type="evidence" value="ECO:0007669"/>
    <property type="project" value="UniProtKB-KW"/>
</dbReference>
<comment type="caution">
    <text evidence="14">The sequence shown here is derived from an EMBL/GenBank/DDBJ whole genome shotgun (WGS) entry which is preliminary data.</text>
</comment>
<evidence type="ECO:0000256" key="4">
    <source>
        <dbReference type="ARBA" id="ARBA00022741"/>
    </source>
</evidence>
<name>A0A061J368_TRYRA</name>
<dbReference type="PROSITE" id="PS50011">
    <property type="entry name" value="PROTEIN_KINASE_DOM"/>
    <property type="match status" value="1"/>
</dbReference>
<accession>A0A061J368</accession>
<feature type="region of interest" description="Disordered" evidence="11">
    <location>
        <begin position="996"/>
        <end position="1015"/>
    </location>
</feature>
<dbReference type="EMBL" id="AUPL01004570">
    <property type="protein sequence ID" value="ESL07737.1"/>
    <property type="molecule type" value="Genomic_DNA"/>
</dbReference>
<feature type="domain" description="Protein kinase" evidence="13">
    <location>
        <begin position="663"/>
        <end position="969"/>
    </location>
</feature>
<dbReference type="Gene3D" id="1.10.510.10">
    <property type="entry name" value="Transferase(Phosphotransferase) domain 1"/>
    <property type="match status" value="1"/>
</dbReference>
<comment type="similarity">
    <text evidence="8">Belongs to the protein kinase superfamily. Ser/Thr protein kinase family. GCN2 subfamily.</text>
</comment>
<dbReference type="OrthoDB" id="341578at2759"/>
<gene>
    <name evidence="14" type="ORF">TRSC58_04570</name>
</gene>
<keyword evidence="2" id="KW-0723">Serine/threonine-protein kinase</keyword>
<proteinExistence type="inferred from homology"/>
<protein>
    <recommendedName>
        <fullName evidence="1">non-specific serine/threonine protein kinase</fullName>
        <ecNumber evidence="1">2.7.11.1</ecNumber>
    </recommendedName>
</protein>
<evidence type="ECO:0000256" key="10">
    <source>
        <dbReference type="ARBA" id="ARBA00048977"/>
    </source>
</evidence>
<evidence type="ECO:0000259" key="13">
    <source>
        <dbReference type="PROSITE" id="PS50011"/>
    </source>
</evidence>
<dbReference type="InterPro" id="IPR050339">
    <property type="entry name" value="CC_SR_Kinase"/>
</dbReference>
<dbReference type="VEuPathDB" id="TriTrypDB:TRSC58_04570"/>
<feature type="signal peptide" evidence="12">
    <location>
        <begin position="1"/>
        <end position="21"/>
    </location>
</feature>
<comment type="catalytic activity">
    <reaction evidence="9">
        <text>L-threonyl-[protein] + ATP = O-phospho-L-threonyl-[protein] + ADP + H(+)</text>
        <dbReference type="Rhea" id="RHEA:46608"/>
        <dbReference type="Rhea" id="RHEA-COMP:11060"/>
        <dbReference type="Rhea" id="RHEA-COMP:11605"/>
        <dbReference type="ChEBI" id="CHEBI:15378"/>
        <dbReference type="ChEBI" id="CHEBI:30013"/>
        <dbReference type="ChEBI" id="CHEBI:30616"/>
        <dbReference type="ChEBI" id="CHEBI:61977"/>
        <dbReference type="ChEBI" id="CHEBI:456216"/>
        <dbReference type="EC" id="2.7.11.1"/>
    </reaction>
    <physiologicalReaction direction="left-to-right" evidence="9">
        <dbReference type="Rhea" id="RHEA:46609"/>
    </physiologicalReaction>
</comment>
<evidence type="ECO:0000256" key="5">
    <source>
        <dbReference type="ARBA" id="ARBA00022777"/>
    </source>
</evidence>
<evidence type="ECO:0000256" key="8">
    <source>
        <dbReference type="ARBA" id="ARBA00037982"/>
    </source>
</evidence>
<dbReference type="SMART" id="SM00220">
    <property type="entry name" value="S_TKc"/>
    <property type="match status" value="1"/>
</dbReference>
<feature type="chain" id="PRO_5001601291" description="non-specific serine/threonine protein kinase" evidence="12">
    <location>
        <begin position="22"/>
        <end position="1037"/>
    </location>
</feature>
<dbReference type="PROSITE" id="PS00108">
    <property type="entry name" value="PROTEIN_KINASE_ST"/>
    <property type="match status" value="1"/>
</dbReference>
<dbReference type="Gene3D" id="3.30.200.20">
    <property type="entry name" value="Phosphorylase Kinase, domain 1"/>
    <property type="match status" value="1"/>
</dbReference>
<dbReference type="EC" id="2.7.11.1" evidence="1"/>
<dbReference type="PANTHER" id="PTHR11042">
    <property type="entry name" value="EUKARYOTIC TRANSLATION INITIATION FACTOR 2-ALPHA KINASE EIF2-ALPHA KINASE -RELATED"/>
    <property type="match status" value="1"/>
</dbReference>
<reference evidence="14 15" key="1">
    <citation type="submission" date="2013-07" db="EMBL/GenBank/DDBJ databases">
        <authorList>
            <person name="Stoco P.H."/>
            <person name="Wagner G."/>
            <person name="Gerber A."/>
            <person name="Zaha A."/>
            <person name="Thompson C."/>
            <person name="Bartholomeu D.C."/>
            <person name="Luckemeyer D.D."/>
            <person name="Bahia D."/>
            <person name="Loreto E."/>
            <person name="Prestes E.B."/>
            <person name="Lima F.M."/>
            <person name="Rodrigues-Luiz G."/>
            <person name="Vallejo G.A."/>
            <person name="Filho J.F."/>
            <person name="Monteiro K.M."/>
            <person name="Tyler K.M."/>
            <person name="de Almeida L.G."/>
            <person name="Ortiz M.F."/>
            <person name="Siervo M.A."/>
            <person name="de Moraes M.H."/>
            <person name="Cunha O.L."/>
            <person name="Mendonca-Neto R."/>
            <person name="Silva R."/>
            <person name="Teixeira S.M."/>
            <person name="Murta S.M."/>
            <person name="Sincero T.C."/>
            <person name="Mendes T.A."/>
            <person name="Urmenyi T.P."/>
            <person name="Silva V.G."/>
            <person name="da Rocha W.D."/>
            <person name="Andersson B."/>
            <person name="Romanha A.J."/>
            <person name="Steindel M."/>
            <person name="de Vasconcelos A.T."/>
            <person name="Grisard E.C."/>
        </authorList>
    </citation>
    <scope>NUCLEOTIDE SEQUENCE [LARGE SCALE GENOMIC DNA]</scope>
    <source>
        <strain evidence="14 15">SC58</strain>
    </source>
</reference>
<dbReference type="PANTHER" id="PTHR11042:SF160">
    <property type="entry name" value="EUKARYOTIC TRANSLATION INITIATION FACTOR 2-ALPHA KINASE 1"/>
    <property type="match status" value="1"/>
</dbReference>
<evidence type="ECO:0000256" key="7">
    <source>
        <dbReference type="ARBA" id="ARBA00023193"/>
    </source>
</evidence>
<keyword evidence="3" id="KW-0808">Transferase</keyword>
<dbReference type="GO" id="GO:0005634">
    <property type="term" value="C:nucleus"/>
    <property type="evidence" value="ECO:0007669"/>
    <property type="project" value="TreeGrafter"/>
</dbReference>
<keyword evidence="5 14" id="KW-0418">Kinase</keyword>
<evidence type="ECO:0000256" key="9">
    <source>
        <dbReference type="ARBA" id="ARBA00048659"/>
    </source>
</evidence>
<dbReference type="Pfam" id="PF00069">
    <property type="entry name" value="Pkinase"/>
    <property type="match status" value="1"/>
</dbReference>
<evidence type="ECO:0000256" key="12">
    <source>
        <dbReference type="SAM" id="SignalP"/>
    </source>
</evidence>
<evidence type="ECO:0000313" key="14">
    <source>
        <dbReference type="EMBL" id="ESL07737.1"/>
    </source>
</evidence>
<dbReference type="GO" id="GO:0005524">
    <property type="term" value="F:ATP binding"/>
    <property type="evidence" value="ECO:0007669"/>
    <property type="project" value="UniProtKB-KW"/>
</dbReference>
<evidence type="ECO:0000256" key="3">
    <source>
        <dbReference type="ARBA" id="ARBA00022679"/>
    </source>
</evidence>
<dbReference type="GO" id="GO:0004694">
    <property type="term" value="F:eukaryotic translation initiation factor 2alpha kinase activity"/>
    <property type="evidence" value="ECO:0007669"/>
    <property type="project" value="TreeGrafter"/>
</dbReference>
<organism evidence="14 15">
    <name type="scientific">Trypanosoma rangeli SC58</name>
    <dbReference type="NCBI Taxonomy" id="429131"/>
    <lineage>
        <taxon>Eukaryota</taxon>
        <taxon>Discoba</taxon>
        <taxon>Euglenozoa</taxon>
        <taxon>Kinetoplastea</taxon>
        <taxon>Metakinetoplastina</taxon>
        <taxon>Trypanosomatida</taxon>
        <taxon>Trypanosomatidae</taxon>
        <taxon>Trypanosoma</taxon>
        <taxon>Herpetosoma</taxon>
    </lineage>
</organism>
<dbReference type="GO" id="GO:0005737">
    <property type="term" value="C:cytoplasm"/>
    <property type="evidence" value="ECO:0007669"/>
    <property type="project" value="TreeGrafter"/>
</dbReference>
<dbReference type="SUPFAM" id="SSF56112">
    <property type="entry name" value="Protein kinase-like (PK-like)"/>
    <property type="match status" value="1"/>
</dbReference>
<evidence type="ECO:0000256" key="1">
    <source>
        <dbReference type="ARBA" id="ARBA00012513"/>
    </source>
</evidence>
<evidence type="ECO:0000256" key="2">
    <source>
        <dbReference type="ARBA" id="ARBA00022527"/>
    </source>
</evidence>
<keyword evidence="6" id="KW-0067">ATP-binding</keyword>
<dbReference type="InterPro" id="IPR000719">
    <property type="entry name" value="Prot_kinase_dom"/>
</dbReference>
<keyword evidence="7" id="KW-0652">Protein synthesis inhibitor</keyword>